<dbReference type="Gene3D" id="1.20.1050.10">
    <property type="match status" value="1"/>
</dbReference>
<dbReference type="SUPFAM" id="SSF47616">
    <property type="entry name" value="GST C-terminal domain-like"/>
    <property type="match status" value="1"/>
</dbReference>
<feature type="domain" description="DUF7962" evidence="2">
    <location>
        <begin position="119"/>
        <end position="219"/>
    </location>
</feature>
<dbReference type="InterPro" id="IPR058268">
    <property type="entry name" value="DUF7962"/>
</dbReference>
<dbReference type="Gene3D" id="3.40.30.110">
    <property type="match status" value="1"/>
</dbReference>
<dbReference type="SUPFAM" id="SSF52833">
    <property type="entry name" value="Thioredoxin-like"/>
    <property type="match status" value="1"/>
</dbReference>
<keyword evidence="4" id="KW-1185">Reference proteome</keyword>
<name>A0AAJ0D6T7_9PEZI</name>
<proteinExistence type="predicted"/>
<accession>A0AAJ0D6T7</accession>
<dbReference type="Pfam" id="PF25907">
    <property type="entry name" value="DUF7962"/>
    <property type="match status" value="1"/>
</dbReference>
<dbReference type="InterPro" id="IPR004045">
    <property type="entry name" value="Glutathione_S-Trfase_N"/>
</dbReference>
<evidence type="ECO:0008006" key="5">
    <source>
        <dbReference type="Google" id="ProtNLM"/>
    </source>
</evidence>
<evidence type="ECO:0000259" key="1">
    <source>
        <dbReference type="Pfam" id="PF13417"/>
    </source>
</evidence>
<evidence type="ECO:0000313" key="3">
    <source>
        <dbReference type="EMBL" id="KAK3047480.1"/>
    </source>
</evidence>
<reference evidence="3" key="1">
    <citation type="submission" date="2023-04" db="EMBL/GenBank/DDBJ databases">
        <title>Black Yeasts Isolated from many extreme environments.</title>
        <authorList>
            <person name="Coleine C."/>
            <person name="Stajich J.E."/>
            <person name="Selbmann L."/>
        </authorList>
    </citation>
    <scope>NUCLEOTIDE SEQUENCE</scope>
    <source>
        <strain evidence="3">CCFEE 5312</strain>
    </source>
</reference>
<protein>
    <recommendedName>
        <fullName evidence="5">Glutathione S-transferase</fullName>
    </recommendedName>
</protein>
<organism evidence="3 4">
    <name type="scientific">Extremus antarcticus</name>
    <dbReference type="NCBI Taxonomy" id="702011"/>
    <lineage>
        <taxon>Eukaryota</taxon>
        <taxon>Fungi</taxon>
        <taxon>Dikarya</taxon>
        <taxon>Ascomycota</taxon>
        <taxon>Pezizomycotina</taxon>
        <taxon>Dothideomycetes</taxon>
        <taxon>Dothideomycetidae</taxon>
        <taxon>Mycosphaerellales</taxon>
        <taxon>Extremaceae</taxon>
        <taxon>Extremus</taxon>
    </lineage>
</organism>
<dbReference type="EMBL" id="JAWDJX010000061">
    <property type="protein sequence ID" value="KAK3047480.1"/>
    <property type="molecule type" value="Genomic_DNA"/>
</dbReference>
<dbReference type="Pfam" id="PF13417">
    <property type="entry name" value="GST_N_3"/>
    <property type="match status" value="1"/>
</dbReference>
<evidence type="ECO:0000313" key="4">
    <source>
        <dbReference type="Proteomes" id="UP001271007"/>
    </source>
</evidence>
<dbReference type="InterPro" id="IPR036282">
    <property type="entry name" value="Glutathione-S-Trfase_C_sf"/>
</dbReference>
<feature type="domain" description="GST N-terminal" evidence="1">
    <location>
        <begin position="8"/>
        <end position="69"/>
    </location>
</feature>
<dbReference type="Proteomes" id="UP001271007">
    <property type="component" value="Unassembled WGS sequence"/>
</dbReference>
<dbReference type="InterPro" id="IPR036249">
    <property type="entry name" value="Thioredoxin-like_sf"/>
</dbReference>
<dbReference type="AlphaFoldDB" id="A0AAJ0D6T7"/>
<evidence type="ECO:0000259" key="2">
    <source>
        <dbReference type="Pfam" id="PF25907"/>
    </source>
</evidence>
<gene>
    <name evidence="3" type="ORF">LTR09_011109</name>
</gene>
<sequence length="324" mass="36804">MAVPEIILFDYQYAPNAQRARNLLNLCNIPYKICEQPFVQPRPILQDLGITYRRIPVNSIGKDVYCDNRVFLPAILDLFKDEPGVKALVRGKADYAYEAFGYRMFWVLLDILPDTVFNEVMVKDRADLFGGMGREDYRETRPSNIEAFKEFLDIIENEFLAGDEPFIAGEKPGIADLQVVWIPKFALETIAYSSMDGQGMGAASYPKLHAWLKRFEDHTPENEREKISGEEASRRVLAQSYAETRSLGVEANLEGVCEGDVVDVVTTDDTRPGNMAQRGRLVGLDRREIVVVLGNGGRVHFSRIGYAIKKVAEKEAEEWLERQW</sequence>
<comment type="caution">
    <text evidence="3">The sequence shown here is derived from an EMBL/GenBank/DDBJ whole genome shotgun (WGS) entry which is preliminary data.</text>
</comment>